<dbReference type="OrthoDB" id="10420829at2759"/>
<comment type="caution">
    <text evidence="2">The sequence shown here is derived from an EMBL/GenBank/DDBJ whole genome shotgun (WGS) entry which is preliminary data.</text>
</comment>
<keyword evidence="1" id="KW-0472">Membrane</keyword>
<feature type="transmembrane region" description="Helical" evidence="1">
    <location>
        <begin position="198"/>
        <end position="222"/>
    </location>
</feature>
<evidence type="ECO:0000256" key="1">
    <source>
        <dbReference type="SAM" id="Phobius"/>
    </source>
</evidence>
<accession>A0A8S9YMF2</accession>
<sequence>MGEHSDDEKPHYGLVFTDFERKEMVDLCLGGLSALQASKEFHRRHPNRPRPSREWCLRLTKRFRLTGSVAALVSTTARENPHLTNSQLAAHFGISVRSLVNLLSRADFQRTTLGIHQRTSDEDRAQRVTCCKWFQANDEAVFHLHGVVNHHNLMKHSWRKTFLFGVVFIMDSGGAIFFRWQFQCTKLSEGFFRDPRTLFGFTAICCTRSFGWINIFQIIGLVKTAKSIGLLDRLISLR</sequence>
<name>A0A8S9YMF2_9TREM</name>
<dbReference type="EMBL" id="JTDE01005718">
    <property type="protein sequence ID" value="KAF7247975.1"/>
    <property type="molecule type" value="Genomic_DNA"/>
</dbReference>
<keyword evidence="1" id="KW-1133">Transmembrane helix</keyword>
<dbReference type="Proteomes" id="UP000822476">
    <property type="component" value="Unassembled WGS sequence"/>
</dbReference>
<keyword evidence="1" id="KW-0812">Transmembrane</keyword>
<proteinExistence type="predicted"/>
<feature type="transmembrane region" description="Helical" evidence="1">
    <location>
        <begin position="161"/>
        <end position="178"/>
    </location>
</feature>
<reference evidence="2" key="1">
    <citation type="submission" date="2019-07" db="EMBL/GenBank/DDBJ databases">
        <title>Annotation for the trematode Paragonimus miyazaki's.</title>
        <authorList>
            <person name="Choi Y.-J."/>
        </authorList>
    </citation>
    <scope>NUCLEOTIDE SEQUENCE</scope>
    <source>
        <strain evidence="2">Japan</strain>
    </source>
</reference>
<keyword evidence="3" id="KW-1185">Reference proteome</keyword>
<evidence type="ECO:0000313" key="3">
    <source>
        <dbReference type="Proteomes" id="UP000822476"/>
    </source>
</evidence>
<gene>
    <name evidence="2" type="ORF">EG68_09753</name>
</gene>
<protein>
    <recommendedName>
        <fullName evidence="4">DUF4817 domain-containing protein</fullName>
    </recommendedName>
</protein>
<dbReference type="AlphaFoldDB" id="A0A8S9YMF2"/>
<evidence type="ECO:0000313" key="2">
    <source>
        <dbReference type="EMBL" id="KAF7247975.1"/>
    </source>
</evidence>
<evidence type="ECO:0008006" key="4">
    <source>
        <dbReference type="Google" id="ProtNLM"/>
    </source>
</evidence>
<organism evidence="2 3">
    <name type="scientific">Paragonimus skrjabini miyazakii</name>
    <dbReference type="NCBI Taxonomy" id="59628"/>
    <lineage>
        <taxon>Eukaryota</taxon>
        <taxon>Metazoa</taxon>
        <taxon>Spiralia</taxon>
        <taxon>Lophotrochozoa</taxon>
        <taxon>Platyhelminthes</taxon>
        <taxon>Trematoda</taxon>
        <taxon>Digenea</taxon>
        <taxon>Plagiorchiida</taxon>
        <taxon>Troglotremata</taxon>
        <taxon>Troglotrematidae</taxon>
        <taxon>Paragonimus</taxon>
    </lineage>
</organism>